<dbReference type="InterPro" id="IPR002104">
    <property type="entry name" value="Integrase_catalytic"/>
</dbReference>
<dbReference type="PANTHER" id="PTHR30629:SF2">
    <property type="entry name" value="PROPHAGE INTEGRASE INTS-RELATED"/>
    <property type="match status" value="1"/>
</dbReference>
<gene>
    <name evidence="5" type="ORF">AWB78_05316</name>
</gene>
<dbReference type="InterPro" id="IPR050808">
    <property type="entry name" value="Phage_Integrase"/>
</dbReference>
<keyword evidence="3" id="KW-0233">DNA recombination</keyword>
<evidence type="ECO:0000313" key="5">
    <source>
        <dbReference type="EMBL" id="SAK95229.1"/>
    </source>
</evidence>
<dbReference type="Gene3D" id="1.10.443.10">
    <property type="entry name" value="Intergrase catalytic core"/>
    <property type="match status" value="1"/>
</dbReference>
<evidence type="ECO:0000256" key="3">
    <source>
        <dbReference type="ARBA" id="ARBA00023172"/>
    </source>
</evidence>
<dbReference type="Pfam" id="PF00589">
    <property type="entry name" value="Phage_integrase"/>
    <property type="match status" value="1"/>
</dbReference>
<evidence type="ECO:0000313" key="6">
    <source>
        <dbReference type="Proteomes" id="UP000071859"/>
    </source>
</evidence>
<dbReference type="SUPFAM" id="SSF56349">
    <property type="entry name" value="DNA breaking-rejoining enzymes"/>
    <property type="match status" value="1"/>
</dbReference>
<dbReference type="GO" id="GO:0015074">
    <property type="term" value="P:DNA integration"/>
    <property type="evidence" value="ECO:0007669"/>
    <property type="project" value="UniProtKB-KW"/>
</dbReference>
<evidence type="ECO:0000256" key="2">
    <source>
        <dbReference type="ARBA" id="ARBA00022908"/>
    </source>
</evidence>
<dbReference type="RefSeq" id="WP_082883423.1">
    <property type="nucleotide sequence ID" value="NZ_FCOX02000033.1"/>
</dbReference>
<keyword evidence="2" id="KW-0229">DNA integration</keyword>
<name>A0A158DKR3_9BURK</name>
<dbReference type="EMBL" id="FCOX02000033">
    <property type="protein sequence ID" value="SAK95229.1"/>
    <property type="molecule type" value="Genomic_DNA"/>
</dbReference>
<evidence type="ECO:0000256" key="1">
    <source>
        <dbReference type="ARBA" id="ARBA00008857"/>
    </source>
</evidence>
<proteinExistence type="inferred from homology"/>
<organism evidence="5 6">
    <name type="scientific">Caballeronia calidae</name>
    <dbReference type="NCBI Taxonomy" id="1777139"/>
    <lineage>
        <taxon>Bacteria</taxon>
        <taxon>Pseudomonadati</taxon>
        <taxon>Pseudomonadota</taxon>
        <taxon>Betaproteobacteria</taxon>
        <taxon>Burkholderiales</taxon>
        <taxon>Burkholderiaceae</taxon>
        <taxon>Caballeronia</taxon>
    </lineage>
</organism>
<sequence length="448" mass="49585">MSIAESNRQALVRKAVFMAVSRVPGRYVDRDFPALCLQVSPKLKAVWFIRFRANGVEQRDTLGVAAPDGDGRLSYSYEHARAWAVESVLAARNAAPNPEPRPIPTEAAPHERAPVPGVSLGSVWTDFLENRRTKRGQPLAASTKADYAKLYAYALAPVKDWSLATSRVAEWVAFFRTVREKHGASKALYASNIVSAVYTYLMSLDLIDTNPIMKVRLGRQFIAPAPRESHIETADLKPFWAAIGRTLKRRDSREAVRLIFMTGFRLNAALGLKWSQLDLARGFAYIEPGTEGWKGFSGVMPLSDYVTDLLRERYVRRKCKEWVFPARTGDAPHMTRVGDSLAKVCDAAGIERITAHDLRRTKATVGSLAFGSDHSKVAVLLGHNWATNEKGMTVSRGAITARYIQTELATLRAISNEAAGVLLELVGERRMSDETAAKLRRAGLSSEI</sequence>
<dbReference type="PANTHER" id="PTHR30629">
    <property type="entry name" value="PROPHAGE INTEGRASE"/>
    <property type="match status" value="1"/>
</dbReference>
<dbReference type="Proteomes" id="UP000071859">
    <property type="component" value="Unassembled WGS sequence"/>
</dbReference>
<dbReference type="AlphaFoldDB" id="A0A158DKR3"/>
<dbReference type="InterPro" id="IPR011010">
    <property type="entry name" value="DNA_brk_join_enz"/>
</dbReference>
<accession>A0A158DKR3</accession>
<feature type="domain" description="Tyr recombinase" evidence="4">
    <location>
        <begin position="226"/>
        <end position="416"/>
    </location>
</feature>
<comment type="caution">
    <text evidence="5">The sequence shown here is derived from an EMBL/GenBank/DDBJ whole genome shotgun (WGS) entry which is preliminary data.</text>
</comment>
<dbReference type="InterPro" id="IPR013762">
    <property type="entry name" value="Integrase-like_cat_sf"/>
</dbReference>
<protein>
    <submittedName>
        <fullName evidence="5">Phage integrase family site specific recombinase</fullName>
    </submittedName>
</protein>
<dbReference type="GO" id="GO:0006310">
    <property type="term" value="P:DNA recombination"/>
    <property type="evidence" value="ECO:0007669"/>
    <property type="project" value="UniProtKB-KW"/>
</dbReference>
<reference evidence="5" key="1">
    <citation type="submission" date="2016-01" db="EMBL/GenBank/DDBJ databases">
        <authorList>
            <person name="Peeters C."/>
        </authorList>
    </citation>
    <scope>NUCLEOTIDE SEQUENCE</scope>
    <source>
        <strain evidence="5">LMG 29321</strain>
    </source>
</reference>
<comment type="similarity">
    <text evidence="1">Belongs to the 'phage' integrase family.</text>
</comment>
<dbReference type="PROSITE" id="PS51898">
    <property type="entry name" value="TYR_RECOMBINASE"/>
    <property type="match status" value="1"/>
</dbReference>
<keyword evidence="6" id="KW-1185">Reference proteome</keyword>
<evidence type="ECO:0000259" key="4">
    <source>
        <dbReference type="PROSITE" id="PS51898"/>
    </source>
</evidence>
<dbReference type="GO" id="GO:0003677">
    <property type="term" value="F:DNA binding"/>
    <property type="evidence" value="ECO:0007669"/>
    <property type="project" value="InterPro"/>
</dbReference>